<reference evidence="2 3" key="1">
    <citation type="journal article" date="2016" name="Mol. Biol. Evol.">
        <title>Comparative Genomics of Early-Diverging Mushroom-Forming Fungi Provides Insights into the Origins of Lignocellulose Decay Capabilities.</title>
        <authorList>
            <person name="Nagy L.G."/>
            <person name="Riley R."/>
            <person name="Tritt A."/>
            <person name="Adam C."/>
            <person name="Daum C."/>
            <person name="Floudas D."/>
            <person name="Sun H."/>
            <person name="Yadav J.S."/>
            <person name="Pangilinan J."/>
            <person name="Larsson K.H."/>
            <person name="Matsuura K."/>
            <person name="Barry K."/>
            <person name="Labutti K."/>
            <person name="Kuo R."/>
            <person name="Ohm R.A."/>
            <person name="Bhattacharya S.S."/>
            <person name="Shirouzu T."/>
            <person name="Yoshinaga Y."/>
            <person name="Martin F.M."/>
            <person name="Grigoriev I.V."/>
            <person name="Hibbett D.S."/>
        </authorList>
    </citation>
    <scope>NUCLEOTIDE SEQUENCE [LARGE SCALE GENOMIC DNA]</scope>
    <source>
        <strain evidence="2 3">HHB12029</strain>
    </source>
</reference>
<feature type="compositionally biased region" description="Low complexity" evidence="1">
    <location>
        <begin position="47"/>
        <end position="71"/>
    </location>
</feature>
<dbReference type="Proteomes" id="UP000077266">
    <property type="component" value="Unassembled WGS sequence"/>
</dbReference>
<evidence type="ECO:0000256" key="1">
    <source>
        <dbReference type="SAM" id="MobiDB-lite"/>
    </source>
</evidence>
<protein>
    <submittedName>
        <fullName evidence="2">Uncharacterized protein</fullName>
    </submittedName>
</protein>
<accession>A0A165LYF2</accession>
<feature type="region of interest" description="Disordered" evidence="1">
    <location>
        <begin position="274"/>
        <end position="308"/>
    </location>
</feature>
<evidence type="ECO:0000313" key="2">
    <source>
        <dbReference type="EMBL" id="KZV98506.1"/>
    </source>
</evidence>
<dbReference type="AlphaFoldDB" id="A0A165LYF2"/>
<gene>
    <name evidence="2" type="ORF">EXIGLDRAFT_303235</name>
</gene>
<organism evidence="2 3">
    <name type="scientific">Exidia glandulosa HHB12029</name>
    <dbReference type="NCBI Taxonomy" id="1314781"/>
    <lineage>
        <taxon>Eukaryota</taxon>
        <taxon>Fungi</taxon>
        <taxon>Dikarya</taxon>
        <taxon>Basidiomycota</taxon>
        <taxon>Agaricomycotina</taxon>
        <taxon>Agaricomycetes</taxon>
        <taxon>Auriculariales</taxon>
        <taxon>Exidiaceae</taxon>
        <taxon>Exidia</taxon>
    </lineage>
</organism>
<name>A0A165LYF2_EXIGL</name>
<feature type="compositionally biased region" description="Low complexity" evidence="1">
    <location>
        <begin position="19"/>
        <end position="38"/>
    </location>
</feature>
<evidence type="ECO:0000313" key="3">
    <source>
        <dbReference type="Proteomes" id="UP000077266"/>
    </source>
</evidence>
<feature type="compositionally biased region" description="Low complexity" evidence="1">
    <location>
        <begin position="89"/>
        <end position="101"/>
    </location>
</feature>
<sequence>MAQNSKVNTGAAAGDKLADVPASDAQAAPPDVPAQTTPLPAAVQGLAPAQPTVAVAPATPGTPAAPAGTPAAPAPPSSSPSKPRRTSSRRSNTATSATLAADDSDAELVRIHSELADLQTAVKKMTKAGDDERKNAKNIRSKLVQDVAALQGRIDSAPKVADVEPRLHTVEGQLETLAPLRDRVAELSDNLSYWRNDYTNFLSDTPQDREADSLTHRLSGLWSETEDLRKSLADMREELDQCFHELETTRVRERISERVRVLERAMIAAGTLNADGTIPYNDGYPRPRSRPRNDRSTRTMTMHGMDVP</sequence>
<proteinExistence type="predicted"/>
<keyword evidence="3" id="KW-1185">Reference proteome</keyword>
<dbReference type="InParanoid" id="A0A165LYF2"/>
<dbReference type="EMBL" id="KV425918">
    <property type="protein sequence ID" value="KZV98506.1"/>
    <property type="molecule type" value="Genomic_DNA"/>
</dbReference>
<feature type="region of interest" description="Disordered" evidence="1">
    <location>
        <begin position="1"/>
        <end position="101"/>
    </location>
</feature>